<reference evidence="2" key="1">
    <citation type="submission" date="2022-01" db="EMBL/GenBank/DDBJ databases">
        <title>Comparative genomics reveals a dynamic genome evolution in the ectomycorrhizal milk-cap (Lactarius) mushrooms.</title>
        <authorList>
            <consortium name="DOE Joint Genome Institute"/>
            <person name="Lebreton A."/>
            <person name="Tang N."/>
            <person name="Kuo A."/>
            <person name="LaButti K."/>
            <person name="Drula E."/>
            <person name="Barry K."/>
            <person name="Clum A."/>
            <person name="Lipzen A."/>
            <person name="Mousain D."/>
            <person name="Ng V."/>
            <person name="Wang R."/>
            <person name="Wang X."/>
            <person name="Dai Y."/>
            <person name="Henrissat B."/>
            <person name="Grigoriev I.V."/>
            <person name="Guerin-Laguette A."/>
            <person name="Yu F."/>
            <person name="Martin F.M."/>
        </authorList>
    </citation>
    <scope>NUCLEOTIDE SEQUENCE</scope>
    <source>
        <strain evidence="2">QP</strain>
    </source>
</reference>
<feature type="compositionally biased region" description="Basic and acidic residues" evidence="1">
    <location>
        <begin position="34"/>
        <end position="46"/>
    </location>
</feature>
<gene>
    <name evidence="2" type="ORF">EDB92DRAFT_1817879</name>
</gene>
<dbReference type="Proteomes" id="UP001201163">
    <property type="component" value="Unassembled WGS sequence"/>
</dbReference>
<evidence type="ECO:0000256" key="1">
    <source>
        <dbReference type="SAM" id="MobiDB-lite"/>
    </source>
</evidence>
<sequence>MSIEGELKKYNVKDISLNGLASVYAKRTNSPSTHGERTKNMEDRSFLPDPHSPETLNPPTLSPAPCHATLAVRVATPIYLVARPPFPEAKQRHHVPSTPASPDTGSLQLIVRAVGASVPTLSIAPPFLSHQADTPTPSRALACETSWAEPQTFKGQTIPVQKRVADSVLDIHRRYGQIEGHELRKTKERESRILKLDCLFLNYFWGDEDQGADMKHTLYFDQESTFPHGERGRLKIEG</sequence>
<protein>
    <submittedName>
        <fullName evidence="2">Uncharacterized protein</fullName>
    </submittedName>
</protein>
<comment type="caution">
    <text evidence="2">The sequence shown here is derived from an EMBL/GenBank/DDBJ whole genome shotgun (WGS) entry which is preliminary data.</text>
</comment>
<keyword evidence="3" id="KW-1185">Reference proteome</keyword>
<name>A0AAD4LE17_9AGAM</name>
<dbReference type="AlphaFoldDB" id="A0AAD4LE17"/>
<proteinExistence type="predicted"/>
<feature type="region of interest" description="Disordered" evidence="1">
    <location>
        <begin position="22"/>
        <end position="62"/>
    </location>
</feature>
<accession>A0AAD4LE17</accession>
<dbReference type="EMBL" id="JAKELL010000046">
    <property type="protein sequence ID" value="KAH8987632.1"/>
    <property type="molecule type" value="Genomic_DNA"/>
</dbReference>
<evidence type="ECO:0000313" key="3">
    <source>
        <dbReference type="Proteomes" id="UP001201163"/>
    </source>
</evidence>
<evidence type="ECO:0000313" key="2">
    <source>
        <dbReference type="EMBL" id="KAH8987632.1"/>
    </source>
</evidence>
<organism evidence="2 3">
    <name type="scientific">Lactarius akahatsu</name>
    <dbReference type="NCBI Taxonomy" id="416441"/>
    <lineage>
        <taxon>Eukaryota</taxon>
        <taxon>Fungi</taxon>
        <taxon>Dikarya</taxon>
        <taxon>Basidiomycota</taxon>
        <taxon>Agaricomycotina</taxon>
        <taxon>Agaricomycetes</taxon>
        <taxon>Russulales</taxon>
        <taxon>Russulaceae</taxon>
        <taxon>Lactarius</taxon>
    </lineage>
</organism>